<evidence type="ECO:0000313" key="3">
    <source>
        <dbReference type="Proteomes" id="UP001151760"/>
    </source>
</evidence>
<protein>
    <submittedName>
        <fullName evidence="2">Uncharacterized protein</fullName>
    </submittedName>
</protein>
<feature type="region of interest" description="Disordered" evidence="1">
    <location>
        <begin position="125"/>
        <end position="186"/>
    </location>
</feature>
<organism evidence="2 3">
    <name type="scientific">Tanacetum coccineum</name>
    <dbReference type="NCBI Taxonomy" id="301880"/>
    <lineage>
        <taxon>Eukaryota</taxon>
        <taxon>Viridiplantae</taxon>
        <taxon>Streptophyta</taxon>
        <taxon>Embryophyta</taxon>
        <taxon>Tracheophyta</taxon>
        <taxon>Spermatophyta</taxon>
        <taxon>Magnoliopsida</taxon>
        <taxon>eudicotyledons</taxon>
        <taxon>Gunneridae</taxon>
        <taxon>Pentapetalae</taxon>
        <taxon>asterids</taxon>
        <taxon>campanulids</taxon>
        <taxon>Asterales</taxon>
        <taxon>Asteraceae</taxon>
        <taxon>Asteroideae</taxon>
        <taxon>Anthemideae</taxon>
        <taxon>Anthemidinae</taxon>
        <taxon>Tanacetum</taxon>
    </lineage>
</organism>
<dbReference type="EMBL" id="BQNB010014074">
    <property type="protein sequence ID" value="GJT23673.1"/>
    <property type="molecule type" value="Genomic_DNA"/>
</dbReference>
<sequence>MAPSGGVTDFYQSQSYREPECGNTGSSLGLILFGDIPTVIPSTSVVAPETSTIAPVISSVAPIAPVTTYNLLLLLNAPPRTRHDNYSYPIREAFLLVDLTDTHLNGRAFLCWCAAPLSTLYPPTTLESSSGDSSKKPLHSSSHSAGPSRKRCKSLVDSIPSSTPVMGSLAPTRADILPPHKRFRDS</sequence>
<keyword evidence="3" id="KW-1185">Reference proteome</keyword>
<evidence type="ECO:0000256" key="1">
    <source>
        <dbReference type="SAM" id="MobiDB-lite"/>
    </source>
</evidence>
<dbReference type="Proteomes" id="UP001151760">
    <property type="component" value="Unassembled WGS sequence"/>
</dbReference>
<reference evidence="2" key="2">
    <citation type="submission" date="2022-01" db="EMBL/GenBank/DDBJ databases">
        <authorList>
            <person name="Yamashiro T."/>
            <person name="Shiraishi A."/>
            <person name="Satake H."/>
            <person name="Nakayama K."/>
        </authorList>
    </citation>
    <scope>NUCLEOTIDE SEQUENCE</scope>
</reference>
<name>A0ABQ5CC48_9ASTR</name>
<comment type="caution">
    <text evidence="2">The sequence shown here is derived from an EMBL/GenBank/DDBJ whole genome shotgun (WGS) entry which is preliminary data.</text>
</comment>
<reference evidence="2" key="1">
    <citation type="journal article" date="2022" name="Int. J. Mol. Sci.">
        <title>Draft Genome of Tanacetum Coccineum: Genomic Comparison of Closely Related Tanacetum-Family Plants.</title>
        <authorList>
            <person name="Yamashiro T."/>
            <person name="Shiraishi A."/>
            <person name="Nakayama K."/>
            <person name="Satake H."/>
        </authorList>
    </citation>
    <scope>NUCLEOTIDE SEQUENCE</scope>
</reference>
<gene>
    <name evidence="2" type="ORF">Tco_0893610</name>
</gene>
<proteinExistence type="predicted"/>
<evidence type="ECO:0000313" key="2">
    <source>
        <dbReference type="EMBL" id="GJT23673.1"/>
    </source>
</evidence>
<accession>A0ABQ5CC48</accession>